<dbReference type="RefSeq" id="WP_103237671.1">
    <property type="nucleotide sequence ID" value="NZ_JANJZD010000016.1"/>
</dbReference>
<sequence>MRNDGLFALGRADGRARLYILGSECLKAIYTAFTTGVFLTGFLLNAGMDQVQIGLVTSLPLAAGVLYPLSPLLLERFRKRKAVLGTARLFYHGLVILCVTLLPGWVPQSSLLWWMAAALLLGNGCNILVASGFPAWHIGFLPEEIRGRFFAISGIVNSVFTAAATFGASMLADAAKASGRQMYWMGVIRLAAFGMALAELVLLLLPKEPEYPKSSVKGIRLLTLPFGNRKFCLTMIPVFAWMMVSTMTLYSANTYLLKEVQASYVFISILQAMNIVTTAIVMPFWHRLLLRTSWLQAFQKVFLMFALYPFLHMLITKNTYLWLLPVTMLVYQAIFAGGTLYFNNMAYLFTPKEDRTAYLSWYLMLVSAGSLCGQGLSTLLLKLWPEDWVFRNIHIAPAQRILLVQCVLSLGFGVWFGRVLLRKLEKA</sequence>
<feature type="transmembrane region" description="Helical" evidence="2">
    <location>
        <begin position="112"/>
        <end position="137"/>
    </location>
</feature>
<dbReference type="InterPro" id="IPR036259">
    <property type="entry name" value="MFS_trans_sf"/>
</dbReference>
<proteinExistence type="predicted"/>
<gene>
    <name evidence="3" type="ORF">AMURIS_00266</name>
</gene>
<feature type="transmembrane region" description="Helical" evidence="2">
    <location>
        <begin position="25"/>
        <end position="44"/>
    </location>
</feature>
<dbReference type="GO" id="GO:0022857">
    <property type="term" value="F:transmembrane transporter activity"/>
    <property type="evidence" value="ECO:0007669"/>
    <property type="project" value="InterPro"/>
</dbReference>
<feature type="transmembrane region" description="Helical" evidence="2">
    <location>
        <begin position="183"/>
        <end position="205"/>
    </location>
</feature>
<reference evidence="3 4" key="1">
    <citation type="submission" date="2018-01" db="EMBL/GenBank/DDBJ databases">
        <authorList>
            <person name="Gaut B.S."/>
            <person name="Morton B.R."/>
            <person name="Clegg M.T."/>
            <person name="Duvall M.R."/>
        </authorList>
    </citation>
    <scope>NUCLEOTIDE SEQUENCE [LARGE SCALE GENOMIC DNA]</scope>
    <source>
        <strain evidence="3">GP69</strain>
    </source>
</reference>
<feature type="transmembrane region" description="Helical" evidence="2">
    <location>
        <begin position="50"/>
        <end position="69"/>
    </location>
</feature>
<dbReference type="SUPFAM" id="SSF103473">
    <property type="entry name" value="MFS general substrate transporter"/>
    <property type="match status" value="1"/>
</dbReference>
<feature type="transmembrane region" description="Helical" evidence="2">
    <location>
        <begin position="362"/>
        <end position="381"/>
    </location>
</feature>
<feature type="transmembrane region" description="Helical" evidence="2">
    <location>
        <begin position="321"/>
        <end position="342"/>
    </location>
</feature>
<evidence type="ECO:0000313" key="4">
    <source>
        <dbReference type="Proteomes" id="UP000236311"/>
    </source>
</evidence>
<dbReference type="PANTHER" id="PTHR23526">
    <property type="entry name" value="INTEGRAL MEMBRANE TRANSPORT PROTEIN-RELATED"/>
    <property type="match status" value="1"/>
</dbReference>
<evidence type="ECO:0000256" key="1">
    <source>
        <dbReference type="ARBA" id="ARBA00004651"/>
    </source>
</evidence>
<keyword evidence="2" id="KW-0472">Membrane</keyword>
<keyword evidence="2" id="KW-0812">Transmembrane</keyword>
<organism evidence="3 4">
    <name type="scientific">Acetatifactor muris</name>
    <dbReference type="NCBI Taxonomy" id="879566"/>
    <lineage>
        <taxon>Bacteria</taxon>
        <taxon>Bacillati</taxon>
        <taxon>Bacillota</taxon>
        <taxon>Clostridia</taxon>
        <taxon>Lachnospirales</taxon>
        <taxon>Lachnospiraceae</taxon>
        <taxon>Acetatifactor</taxon>
    </lineage>
</organism>
<evidence type="ECO:0000256" key="2">
    <source>
        <dbReference type="SAM" id="Phobius"/>
    </source>
</evidence>
<evidence type="ECO:0000313" key="3">
    <source>
        <dbReference type="EMBL" id="SOY27562.1"/>
    </source>
</evidence>
<dbReference type="Pfam" id="PF07690">
    <property type="entry name" value="MFS_1"/>
    <property type="match status" value="1"/>
</dbReference>
<dbReference type="InterPro" id="IPR052528">
    <property type="entry name" value="Sugar_transport-like"/>
</dbReference>
<feature type="transmembrane region" description="Helical" evidence="2">
    <location>
        <begin position="89"/>
        <end position="106"/>
    </location>
</feature>
<keyword evidence="4" id="KW-1185">Reference proteome</keyword>
<feature type="transmembrane region" description="Helical" evidence="2">
    <location>
        <begin position="401"/>
        <end position="421"/>
    </location>
</feature>
<dbReference type="EMBL" id="OFSM01000001">
    <property type="protein sequence ID" value="SOY27562.1"/>
    <property type="molecule type" value="Genomic_DNA"/>
</dbReference>
<name>A0A2K4ZAR9_9FIRM</name>
<feature type="transmembrane region" description="Helical" evidence="2">
    <location>
        <begin position="231"/>
        <end position="252"/>
    </location>
</feature>
<feature type="transmembrane region" description="Helical" evidence="2">
    <location>
        <begin position="149"/>
        <end position="171"/>
    </location>
</feature>
<keyword evidence="2" id="KW-1133">Transmembrane helix</keyword>
<feature type="transmembrane region" description="Helical" evidence="2">
    <location>
        <begin position="264"/>
        <end position="285"/>
    </location>
</feature>
<dbReference type="GO" id="GO:0005886">
    <property type="term" value="C:plasma membrane"/>
    <property type="evidence" value="ECO:0007669"/>
    <property type="project" value="UniProtKB-SubCell"/>
</dbReference>
<dbReference type="CDD" id="cd06174">
    <property type="entry name" value="MFS"/>
    <property type="match status" value="1"/>
</dbReference>
<dbReference type="PANTHER" id="PTHR23526:SF2">
    <property type="entry name" value="MAJOR FACILITATOR SUPERFAMILY (MFS) PROFILE DOMAIN-CONTAINING PROTEIN"/>
    <property type="match status" value="1"/>
</dbReference>
<dbReference type="AlphaFoldDB" id="A0A2K4ZAR9"/>
<dbReference type="OrthoDB" id="1714505at2"/>
<dbReference type="Gene3D" id="1.20.1250.20">
    <property type="entry name" value="MFS general substrate transporter like domains"/>
    <property type="match status" value="1"/>
</dbReference>
<dbReference type="InterPro" id="IPR011701">
    <property type="entry name" value="MFS"/>
</dbReference>
<dbReference type="Proteomes" id="UP000236311">
    <property type="component" value="Unassembled WGS sequence"/>
</dbReference>
<protein>
    <submittedName>
        <fullName evidence="3">Major Facilitator Superfamily protein</fullName>
    </submittedName>
</protein>
<accession>A0A2K4ZAR9</accession>
<feature type="transmembrane region" description="Helical" evidence="2">
    <location>
        <begin position="297"/>
        <end position="315"/>
    </location>
</feature>
<comment type="subcellular location">
    <subcellularLocation>
        <location evidence="1">Cell membrane</location>
        <topology evidence="1">Multi-pass membrane protein</topology>
    </subcellularLocation>
</comment>